<keyword evidence="4" id="KW-1185">Reference proteome</keyword>
<dbReference type="EMBL" id="FOLL01000006">
    <property type="protein sequence ID" value="SFC18986.1"/>
    <property type="molecule type" value="Genomic_DNA"/>
</dbReference>
<sequence length="326" mass="36501">MEETPKVPDYDDRAPKLWAAAVAGLAICALGMREKLLVLIVEHFLAVMTVFLLTAGLAWCLIHYVSWQTRRLDRTLPWHTAFGQRLLRQLGWCVALPATVILLFAVAFFNALPQPVSVGDTRYFYADFPLAVLMLIGLSAGYGFAYGYWYVEELRSERASVREALGREVAVYRETIARLEEKNAALVSLLHGGQANESEARYSLTDKEGTHAILYTDIAYFRVWRDKVGEGRVNRFIQLVLLDGTVYVAKEPSLAKVVEVTGGYFVPIHRRYAVAPHGIKSCTQNGKGRLTLLLQPNDIPVKLSGRASRKLKAWVFEQVGAILLES</sequence>
<dbReference type="OrthoDB" id="696239at2"/>
<feature type="domain" description="HTH LytTR-type" evidence="2">
    <location>
        <begin position="208"/>
        <end position="316"/>
    </location>
</feature>
<dbReference type="GO" id="GO:0003677">
    <property type="term" value="F:DNA binding"/>
    <property type="evidence" value="ECO:0007669"/>
    <property type="project" value="InterPro"/>
</dbReference>
<keyword evidence="1" id="KW-1133">Transmembrane helix</keyword>
<dbReference type="STRING" id="623281.SAMN05421747_1063"/>
<feature type="transmembrane region" description="Helical" evidence="1">
    <location>
        <begin position="44"/>
        <end position="66"/>
    </location>
</feature>
<feature type="transmembrane region" description="Helical" evidence="1">
    <location>
        <begin position="124"/>
        <end position="149"/>
    </location>
</feature>
<evidence type="ECO:0000313" key="3">
    <source>
        <dbReference type="EMBL" id="SFC18986.1"/>
    </source>
</evidence>
<organism evidence="3 4">
    <name type="scientific">Parapedobacter composti</name>
    <dbReference type="NCBI Taxonomy" id="623281"/>
    <lineage>
        <taxon>Bacteria</taxon>
        <taxon>Pseudomonadati</taxon>
        <taxon>Bacteroidota</taxon>
        <taxon>Sphingobacteriia</taxon>
        <taxon>Sphingobacteriales</taxon>
        <taxon>Sphingobacteriaceae</taxon>
        <taxon>Parapedobacter</taxon>
    </lineage>
</organism>
<protein>
    <recommendedName>
        <fullName evidence="2">HTH LytTR-type domain-containing protein</fullName>
    </recommendedName>
</protein>
<dbReference type="Proteomes" id="UP000199577">
    <property type="component" value="Unassembled WGS sequence"/>
</dbReference>
<proteinExistence type="predicted"/>
<gene>
    <name evidence="3" type="ORF">SAMN05421747_1063</name>
</gene>
<name>A0A1I1H5D9_9SPHI</name>
<dbReference type="AlphaFoldDB" id="A0A1I1H5D9"/>
<evidence type="ECO:0000259" key="2">
    <source>
        <dbReference type="SMART" id="SM00850"/>
    </source>
</evidence>
<reference evidence="3 4" key="1">
    <citation type="submission" date="2016-10" db="EMBL/GenBank/DDBJ databases">
        <authorList>
            <person name="de Groot N.N."/>
        </authorList>
    </citation>
    <scope>NUCLEOTIDE SEQUENCE [LARGE SCALE GENOMIC DNA]</scope>
    <source>
        <strain evidence="3 4">DSM 22900</strain>
    </source>
</reference>
<keyword evidence="1" id="KW-0812">Transmembrane</keyword>
<dbReference type="RefSeq" id="WP_090973064.1">
    <property type="nucleotide sequence ID" value="NZ_FOLL01000006.1"/>
</dbReference>
<accession>A0A1I1H5D9</accession>
<evidence type="ECO:0000313" key="4">
    <source>
        <dbReference type="Proteomes" id="UP000199577"/>
    </source>
</evidence>
<keyword evidence="1" id="KW-0472">Membrane</keyword>
<dbReference type="SMART" id="SM00850">
    <property type="entry name" value="LytTR"/>
    <property type="match status" value="1"/>
</dbReference>
<feature type="transmembrane region" description="Helical" evidence="1">
    <location>
        <begin position="86"/>
        <end position="112"/>
    </location>
</feature>
<dbReference type="InterPro" id="IPR007492">
    <property type="entry name" value="LytTR_DNA-bd_dom"/>
</dbReference>
<evidence type="ECO:0000256" key="1">
    <source>
        <dbReference type="SAM" id="Phobius"/>
    </source>
</evidence>